<dbReference type="Gene3D" id="3.40.50.300">
    <property type="entry name" value="P-loop containing nucleotide triphosphate hydrolases"/>
    <property type="match status" value="1"/>
</dbReference>
<dbReference type="InterPro" id="IPR000863">
    <property type="entry name" value="Sulfotransferase_dom"/>
</dbReference>
<accession>C3YCX1</accession>
<evidence type="ECO:0000313" key="5">
    <source>
        <dbReference type="EMBL" id="EEN61922.1"/>
    </source>
</evidence>
<dbReference type="eggNOG" id="KOG1584">
    <property type="taxonomic scope" value="Eukaryota"/>
</dbReference>
<evidence type="ECO:0000259" key="4">
    <source>
        <dbReference type="Pfam" id="PF00685"/>
    </source>
</evidence>
<dbReference type="SUPFAM" id="SSF52540">
    <property type="entry name" value="P-loop containing nucleoside triphosphate hydrolases"/>
    <property type="match status" value="1"/>
</dbReference>
<protein>
    <recommendedName>
        <fullName evidence="3">Sulfotransferase</fullName>
        <ecNumber evidence="3">2.8.2.-</ecNumber>
    </recommendedName>
</protein>
<dbReference type="InParanoid" id="C3YCX1"/>
<sequence>MAGPNSDRPSLRRYEYKGVTFESATNPIENLEAMETFAMRDGDIVIVAYPKSVHARLTSAPVSSPRVMSTHLQRRMAPSGLAQPDKNIKVIVVMRNPKDVAVSYYNFEQQNPWAQSQDSWDGYYREFRDGKAVFGPYYDHVLGWWQMRDDPHFLFLKYEDINRDLTSAVKTIASFLKKDLTDDAVRAVVEACSFQTMKERYAQSSYKPLQIFTRKGKIGDWKNYFTVEQNREFDAEYEYQMAGTGLSFEFK</sequence>
<feature type="domain" description="Sulfotransferase" evidence="4">
    <location>
        <begin position="38"/>
        <end position="245"/>
    </location>
</feature>
<proteinExistence type="inferred from homology"/>
<dbReference type="GO" id="GO:0008146">
    <property type="term" value="F:sulfotransferase activity"/>
    <property type="evidence" value="ECO:0007669"/>
    <property type="project" value="InterPro"/>
</dbReference>
<comment type="similarity">
    <text evidence="1 3">Belongs to the sulfotransferase 1 family.</text>
</comment>
<reference evidence="5" key="1">
    <citation type="journal article" date="2008" name="Nature">
        <title>The amphioxus genome and the evolution of the chordate karyotype.</title>
        <authorList>
            <consortium name="US DOE Joint Genome Institute (JGI-PGF)"/>
            <person name="Putnam N.H."/>
            <person name="Butts T."/>
            <person name="Ferrier D.E.K."/>
            <person name="Furlong R.F."/>
            <person name="Hellsten U."/>
            <person name="Kawashima T."/>
            <person name="Robinson-Rechavi M."/>
            <person name="Shoguchi E."/>
            <person name="Terry A."/>
            <person name="Yu J.-K."/>
            <person name="Benito-Gutierrez E.L."/>
            <person name="Dubchak I."/>
            <person name="Garcia-Fernandez J."/>
            <person name="Gibson-Brown J.J."/>
            <person name="Grigoriev I.V."/>
            <person name="Horton A.C."/>
            <person name="de Jong P.J."/>
            <person name="Jurka J."/>
            <person name="Kapitonov V.V."/>
            <person name="Kohara Y."/>
            <person name="Kuroki Y."/>
            <person name="Lindquist E."/>
            <person name="Lucas S."/>
            <person name="Osoegawa K."/>
            <person name="Pennacchio L.A."/>
            <person name="Salamov A.A."/>
            <person name="Satou Y."/>
            <person name="Sauka-Spengler T."/>
            <person name="Schmutz J."/>
            <person name="Shin-I T."/>
            <person name="Toyoda A."/>
            <person name="Bronner-Fraser M."/>
            <person name="Fujiyama A."/>
            <person name="Holland L.Z."/>
            <person name="Holland P.W.H."/>
            <person name="Satoh N."/>
            <person name="Rokhsar D.S."/>
        </authorList>
    </citation>
    <scope>NUCLEOTIDE SEQUENCE [LARGE SCALE GENOMIC DNA]</scope>
    <source>
        <strain evidence="5">S238N-H82</strain>
        <tissue evidence="5">Testes</tissue>
    </source>
</reference>
<dbReference type="EMBL" id="GG666502">
    <property type="protein sequence ID" value="EEN61922.1"/>
    <property type="molecule type" value="Genomic_DNA"/>
</dbReference>
<dbReference type="EC" id="2.8.2.-" evidence="3"/>
<keyword evidence="2 3" id="KW-0808">Transferase</keyword>
<dbReference type="PANTHER" id="PTHR11783">
    <property type="entry name" value="SULFOTRANSFERASE SULT"/>
    <property type="match status" value="1"/>
</dbReference>
<evidence type="ECO:0000256" key="3">
    <source>
        <dbReference type="RuleBase" id="RU361155"/>
    </source>
</evidence>
<gene>
    <name evidence="5" type="ORF">BRAFLDRAFT_124894</name>
</gene>
<organism>
    <name type="scientific">Branchiostoma floridae</name>
    <name type="common">Florida lancelet</name>
    <name type="synonym">Amphioxus</name>
    <dbReference type="NCBI Taxonomy" id="7739"/>
    <lineage>
        <taxon>Eukaryota</taxon>
        <taxon>Metazoa</taxon>
        <taxon>Chordata</taxon>
        <taxon>Cephalochordata</taxon>
        <taxon>Leptocardii</taxon>
        <taxon>Amphioxiformes</taxon>
        <taxon>Branchiostomatidae</taxon>
        <taxon>Branchiostoma</taxon>
    </lineage>
</organism>
<dbReference type="InterPro" id="IPR027417">
    <property type="entry name" value="P-loop_NTPase"/>
</dbReference>
<name>C3YCX1_BRAFL</name>
<evidence type="ECO:0000256" key="2">
    <source>
        <dbReference type="ARBA" id="ARBA00022679"/>
    </source>
</evidence>
<dbReference type="Pfam" id="PF00685">
    <property type="entry name" value="Sulfotransfer_1"/>
    <property type="match status" value="1"/>
</dbReference>
<evidence type="ECO:0000256" key="1">
    <source>
        <dbReference type="ARBA" id="ARBA00005771"/>
    </source>
</evidence>
<dbReference type="AlphaFoldDB" id="C3YCX1"/>